<dbReference type="Gene3D" id="3.40.30.10">
    <property type="entry name" value="Glutaredoxin"/>
    <property type="match status" value="1"/>
</dbReference>
<dbReference type="EMBL" id="FPKW01000004">
    <property type="protein sequence ID" value="SFZ93191.1"/>
    <property type="molecule type" value="Genomic_DNA"/>
</dbReference>
<evidence type="ECO:0000313" key="5">
    <source>
        <dbReference type="Proteomes" id="UP000182034"/>
    </source>
</evidence>
<gene>
    <name evidence="4" type="ORF">SAMN05216324_104217</name>
</gene>
<evidence type="ECO:0000256" key="3">
    <source>
        <dbReference type="PIRSR" id="PIRSR603782-2"/>
    </source>
</evidence>
<sequence>MKRLLYLLFAFSILSCSKKEEIISPDSIYNVGSVWEKQDGSKISFIDLKGKVIVTTMIFTSCKTACPRLTAEMKKIAKEVGKVDPDNIEYLLISIDPKTDTPEVMKAYLKTHQLDEKEWMFIRSNENDTREIANIMAVKYKEISPIEFSHSNIISVYSKKGTLAYQKEGLDNNIQRTAKEIKKQLEL</sequence>
<dbReference type="OrthoDB" id="9811998at2"/>
<feature type="binding site" evidence="2">
    <location>
        <position position="150"/>
    </location>
    <ligand>
        <name>Cu cation</name>
        <dbReference type="ChEBI" id="CHEBI:23378"/>
    </ligand>
</feature>
<proteinExistence type="inferred from homology"/>
<dbReference type="RefSeq" id="WP_072408818.1">
    <property type="nucleotide sequence ID" value="NZ_FPKW01000004.1"/>
</dbReference>
<organism evidence="4 5">
    <name type="scientific">Chryseobacterium limigenitum</name>
    <dbReference type="NCBI Taxonomy" id="1612149"/>
    <lineage>
        <taxon>Bacteria</taxon>
        <taxon>Pseudomonadati</taxon>
        <taxon>Bacteroidota</taxon>
        <taxon>Flavobacteriia</taxon>
        <taxon>Flavobacteriales</taxon>
        <taxon>Weeksellaceae</taxon>
        <taxon>Chryseobacterium group</taxon>
        <taxon>Chryseobacterium</taxon>
    </lineage>
</organism>
<protein>
    <submittedName>
        <fullName evidence="4">Protein SCO1/2</fullName>
    </submittedName>
</protein>
<dbReference type="InterPro" id="IPR003782">
    <property type="entry name" value="SCO1/SenC"/>
</dbReference>
<name>A0A1K2ILF1_9FLAO</name>
<keyword evidence="2" id="KW-0479">Metal-binding</keyword>
<reference evidence="5" key="1">
    <citation type="submission" date="2016-10" db="EMBL/GenBank/DDBJ databases">
        <authorList>
            <person name="Varghese N."/>
            <person name="Submissions S."/>
        </authorList>
    </citation>
    <scope>NUCLEOTIDE SEQUENCE [LARGE SCALE GENOMIC DNA]</scope>
    <source>
        <strain evidence="5">SUR2</strain>
    </source>
</reference>
<keyword evidence="3" id="KW-1015">Disulfide bond</keyword>
<dbReference type="Pfam" id="PF02630">
    <property type="entry name" value="SCO1-SenC"/>
    <property type="match status" value="1"/>
</dbReference>
<feature type="binding site" evidence="2">
    <location>
        <position position="66"/>
    </location>
    <ligand>
        <name>Cu cation</name>
        <dbReference type="ChEBI" id="CHEBI:23378"/>
    </ligand>
</feature>
<feature type="binding site" evidence="2">
    <location>
        <position position="62"/>
    </location>
    <ligand>
        <name>Cu cation</name>
        <dbReference type="ChEBI" id="CHEBI:23378"/>
    </ligand>
</feature>
<dbReference type="PANTHER" id="PTHR12151">
    <property type="entry name" value="ELECTRON TRANSPORT PROTIN SCO1/SENC FAMILY MEMBER"/>
    <property type="match status" value="1"/>
</dbReference>
<comment type="similarity">
    <text evidence="1">Belongs to the SCO1/2 family.</text>
</comment>
<evidence type="ECO:0000313" key="4">
    <source>
        <dbReference type="EMBL" id="SFZ93191.1"/>
    </source>
</evidence>
<dbReference type="PROSITE" id="PS51257">
    <property type="entry name" value="PROKAR_LIPOPROTEIN"/>
    <property type="match status" value="1"/>
</dbReference>
<dbReference type="SUPFAM" id="SSF52833">
    <property type="entry name" value="Thioredoxin-like"/>
    <property type="match status" value="1"/>
</dbReference>
<keyword evidence="5" id="KW-1185">Reference proteome</keyword>
<feature type="disulfide bond" description="Redox-active" evidence="3">
    <location>
        <begin position="62"/>
        <end position="66"/>
    </location>
</feature>
<keyword evidence="2" id="KW-0186">Copper</keyword>
<dbReference type="Proteomes" id="UP000182034">
    <property type="component" value="Unassembled WGS sequence"/>
</dbReference>
<dbReference type="GO" id="GO:0046872">
    <property type="term" value="F:metal ion binding"/>
    <property type="evidence" value="ECO:0007669"/>
    <property type="project" value="UniProtKB-KW"/>
</dbReference>
<evidence type="ECO:0000256" key="1">
    <source>
        <dbReference type="ARBA" id="ARBA00010996"/>
    </source>
</evidence>
<evidence type="ECO:0000256" key="2">
    <source>
        <dbReference type="PIRSR" id="PIRSR603782-1"/>
    </source>
</evidence>
<dbReference type="AlphaFoldDB" id="A0A1K2ILF1"/>
<dbReference type="STRING" id="1612149.SAMN05216324_104217"/>
<accession>A0A1K2ILF1</accession>
<dbReference type="CDD" id="cd02968">
    <property type="entry name" value="SCO"/>
    <property type="match status" value="1"/>
</dbReference>
<dbReference type="InterPro" id="IPR036249">
    <property type="entry name" value="Thioredoxin-like_sf"/>
</dbReference>
<dbReference type="PANTHER" id="PTHR12151:SF25">
    <property type="entry name" value="LINALOOL DEHYDRATASE_ISOMERASE DOMAIN-CONTAINING PROTEIN"/>
    <property type="match status" value="1"/>
</dbReference>